<keyword evidence="2" id="KW-0808">Transferase</keyword>
<accession>A0A1M7Q805</accession>
<organism evidence="2 3">
    <name type="scientific">Pseudomonas asturiensis</name>
    <dbReference type="NCBI Taxonomy" id="1190415"/>
    <lineage>
        <taxon>Bacteria</taxon>
        <taxon>Pseudomonadati</taxon>
        <taxon>Pseudomonadota</taxon>
        <taxon>Gammaproteobacteria</taxon>
        <taxon>Pseudomonadales</taxon>
        <taxon>Pseudomonadaceae</taxon>
        <taxon>Pseudomonas</taxon>
    </lineage>
</organism>
<dbReference type="PANTHER" id="PTHR46656:SF3">
    <property type="entry name" value="PUTATIVE-RELATED"/>
    <property type="match status" value="1"/>
</dbReference>
<reference evidence="2 3" key="1">
    <citation type="submission" date="2016-11" db="EMBL/GenBank/DDBJ databases">
        <authorList>
            <person name="Jaros S."/>
            <person name="Januszkiewicz K."/>
            <person name="Wedrychowicz H."/>
        </authorList>
    </citation>
    <scope>NUCLEOTIDE SEQUENCE [LARGE SCALE GENOMIC DNA]</scope>
    <source>
        <strain evidence="2 3">LMG 26898</strain>
    </source>
</reference>
<dbReference type="STRING" id="1190415.SAMN05216593_11961"/>
<evidence type="ECO:0000259" key="1">
    <source>
        <dbReference type="Pfam" id="PF00534"/>
    </source>
</evidence>
<proteinExistence type="predicted"/>
<evidence type="ECO:0000313" key="2">
    <source>
        <dbReference type="EMBL" id="SHN26455.1"/>
    </source>
</evidence>
<dbReference type="PANTHER" id="PTHR46656">
    <property type="entry name" value="PUTATIVE-RELATED"/>
    <property type="match status" value="1"/>
</dbReference>
<dbReference type="InterPro" id="IPR001296">
    <property type="entry name" value="Glyco_trans_1"/>
</dbReference>
<feature type="domain" description="Glycosyl transferase family 1" evidence="1">
    <location>
        <begin position="537"/>
        <end position="665"/>
    </location>
</feature>
<dbReference type="SUPFAM" id="SSF53756">
    <property type="entry name" value="UDP-Glycosyltransferase/glycogen phosphorylase"/>
    <property type="match status" value="3"/>
</dbReference>
<evidence type="ECO:0000313" key="3">
    <source>
        <dbReference type="Proteomes" id="UP000183983"/>
    </source>
</evidence>
<dbReference type="Pfam" id="PF00534">
    <property type="entry name" value="Glycos_transf_1"/>
    <property type="match status" value="2"/>
</dbReference>
<dbReference type="OrthoDB" id="9801609at2"/>
<dbReference type="AlphaFoldDB" id="A0A1M7Q805"/>
<sequence>MHSEVQVTIHQFAISVSPGDGISNGMMLTRKLLRLAGVKSDIYCIRPSEQMAGDVLCMDDYLPGSADALLVHHGIGNPVEAWLRDLPEPKFMVFHNITPGELFPPEHAIQPMLAHGWEQVDTWKHWLTGSIADSQQNLQDLLKHGYSDQNITEIPLLVDLERIQPHAVKRHDTPRPFTLLYVGRIMPHKNQLGLVEAFAVLLRSSPVPIQLYLVGGFTVPDYKARIEARIQELGIQSFVSLTGKVDDDTLTSLYRRSDLFVSLSLHEGFGMPLIEAMAHELPVLAYDAPNSNVIHTLGSAGLLLDNADPHQVAATIAQLMENPALRRNMRRRGIERMHEFGYQHLYDRLSSYLSKFDIQLPQFSFPVSAPTSLVDYRIEGPFDSTYSLALVNRELGRAIAEHGHRVGLRATEGPGPIPVDQAFLDANPDCADLHARGEQPARDVLRLMYPPRVTDMQGDFNVVSCYGWEESSLPQGYCHDFNHQAHLITSMSSWVTRTLLDNGVTAPLATVGLGADHILRADIDASSLPPMPNVSAERLKLLHVSSCFPRKGVDVLLNAYGQAFTAEQPVVLIIKTFPNPHHDIRKEVADWAASLPSAPAVELIVQDLPDSALRALYTMADALVAPSRGEGFGLPLAEAMLHRLPVIVTGQGGQSDFCTEDTAWLIDYRYERARTHLDAAASVWFEPSAEHLASLLGEFYLAWGEGRLASVTAARVEAADALIRSRFTWSHVAKASVDAMAQASQQPLLKKAPRLGTVTTWNSACGIATYSTKLLEPAFGLDCHVFANDGVVLTSRDESNIERCWSAGDTDDLARLKAAIERSGVDTLLIQFNFSFFGLQAFASLLDWAHGRGICTLVVFHSTADVQHGEQLKSLRDLRESLSQSARLLVHSVGDLNRLKDFGLRDNLLMFPHGVIDTPPPAPGARQQAANLQGKTIIASYGFLLPHKGMPELIEAFALLAKDDSKLHLLLVNAEYPVPVSAELAVACRERIAQPDLAGRVTLITDYLSDEESLSWLGMADAIVFPYQHTQESSSAAVRWGLSTGRPVFCTPLAIFEDVEDAVTFLPGTDSQSMAKGLRENLDAVPQVLQEKWLRNHGWRSVSARLRNVLMGLSAENAKTLAHDV</sequence>
<dbReference type="EMBL" id="FRDA01000019">
    <property type="protein sequence ID" value="SHN26455.1"/>
    <property type="molecule type" value="Genomic_DNA"/>
</dbReference>
<gene>
    <name evidence="2" type="ORF">SAMN05216593_11961</name>
</gene>
<dbReference type="GO" id="GO:0016757">
    <property type="term" value="F:glycosyltransferase activity"/>
    <property type="evidence" value="ECO:0007669"/>
    <property type="project" value="InterPro"/>
</dbReference>
<feature type="domain" description="Glycosyl transferase family 1" evidence="1">
    <location>
        <begin position="175"/>
        <end position="335"/>
    </location>
</feature>
<dbReference type="RefSeq" id="WP_073171821.1">
    <property type="nucleotide sequence ID" value="NZ_FRDA01000019.1"/>
</dbReference>
<dbReference type="CDD" id="cd03801">
    <property type="entry name" value="GT4_PimA-like"/>
    <property type="match status" value="2"/>
</dbReference>
<dbReference type="Proteomes" id="UP000183983">
    <property type="component" value="Unassembled WGS sequence"/>
</dbReference>
<name>A0A1M7Q805_9PSED</name>
<dbReference type="Gene3D" id="3.40.50.2000">
    <property type="entry name" value="Glycogen Phosphorylase B"/>
    <property type="match status" value="4"/>
</dbReference>
<protein>
    <submittedName>
        <fullName evidence="2">Glycosyltransferase involved in cell wall bisynthesis</fullName>
    </submittedName>
</protein>